<organism evidence="1">
    <name type="scientific">Arcella intermedia</name>
    <dbReference type="NCBI Taxonomy" id="1963864"/>
    <lineage>
        <taxon>Eukaryota</taxon>
        <taxon>Amoebozoa</taxon>
        <taxon>Tubulinea</taxon>
        <taxon>Elardia</taxon>
        <taxon>Arcellinida</taxon>
        <taxon>Sphaerothecina</taxon>
        <taxon>Arcellidae</taxon>
        <taxon>Arcella</taxon>
    </lineage>
</organism>
<evidence type="ECO:0000313" key="1">
    <source>
        <dbReference type="EMBL" id="NDV41162.1"/>
    </source>
</evidence>
<dbReference type="EMBL" id="GIBP01012193">
    <property type="protein sequence ID" value="NDV41162.1"/>
    <property type="molecule type" value="Transcribed_RNA"/>
</dbReference>
<proteinExistence type="predicted"/>
<sequence length="68" mass="8057">MRSSMSRLLILNTQQLQPQIEHTRTRILNILIHLLNRLRLTHIQILHPCIQHPQEVLFGQCVIVHTFT</sequence>
<dbReference type="AlphaFoldDB" id="A0A6B2LV92"/>
<accession>A0A6B2LV92</accession>
<reference evidence="1" key="1">
    <citation type="journal article" date="2020" name="J. Eukaryot. Microbiol.">
        <title>De novo Sequencing, Assembly and Annotation of the Transcriptome for the Free-Living Testate Amoeba Arcella intermedia.</title>
        <authorList>
            <person name="Ribeiro G.M."/>
            <person name="Porfirio-Sousa A.L."/>
            <person name="Maurer-Alcala X.X."/>
            <person name="Katz L.A."/>
            <person name="Lahr D.J.G."/>
        </authorList>
    </citation>
    <scope>NUCLEOTIDE SEQUENCE</scope>
</reference>
<protein>
    <submittedName>
        <fullName evidence="1">Uncharacterized protein</fullName>
    </submittedName>
</protein>
<name>A0A6B2LV92_9EUKA</name>